<organism evidence="1 2">
    <name type="scientific">Cupriavidus oxalaticus</name>
    <dbReference type="NCBI Taxonomy" id="96344"/>
    <lineage>
        <taxon>Bacteria</taxon>
        <taxon>Pseudomonadati</taxon>
        <taxon>Pseudomonadota</taxon>
        <taxon>Betaproteobacteria</taxon>
        <taxon>Burkholderiales</taxon>
        <taxon>Burkholderiaceae</taxon>
        <taxon>Cupriavidus</taxon>
    </lineage>
</organism>
<protein>
    <submittedName>
        <fullName evidence="1">Uncharacterized protein</fullName>
    </submittedName>
</protein>
<reference evidence="1 2" key="1">
    <citation type="submission" date="2018-01" db="EMBL/GenBank/DDBJ databases">
        <authorList>
            <person name="Clerissi C."/>
        </authorList>
    </citation>
    <scope>NUCLEOTIDE SEQUENCE [LARGE SCALE GENOMIC DNA]</scope>
    <source>
        <strain evidence="1">Cupriavidus oxalaticus LMG 2235</strain>
    </source>
</reference>
<dbReference type="Proteomes" id="UP000256862">
    <property type="component" value="Chromosome CO2235"/>
</dbReference>
<evidence type="ECO:0000313" key="1">
    <source>
        <dbReference type="EMBL" id="SPC12411.1"/>
    </source>
</evidence>
<name>A0A976G994_9BURK</name>
<dbReference type="EMBL" id="OGUS01000115">
    <property type="protein sequence ID" value="SPC12411.1"/>
    <property type="molecule type" value="Genomic_DNA"/>
</dbReference>
<proteinExistence type="predicted"/>
<sequence>MPLRSRPKLPWHDRPVLALAPARTGATANLHVPYRWASAQKHNSTIYPLGHLVRRAVCLNVAAEQSLCGPS</sequence>
<evidence type="ECO:0000313" key="2">
    <source>
        <dbReference type="Proteomes" id="UP000256862"/>
    </source>
</evidence>
<dbReference type="AlphaFoldDB" id="A0A976G994"/>
<accession>A0A976G994</accession>
<gene>
    <name evidence="1" type="ORF">CO2235_150066</name>
</gene>
<comment type="caution">
    <text evidence="1">The sequence shown here is derived from an EMBL/GenBank/DDBJ whole genome shotgun (WGS) entry which is preliminary data.</text>
</comment>